<proteinExistence type="predicted"/>
<evidence type="ECO:0000313" key="3">
    <source>
        <dbReference type="Proteomes" id="UP000275267"/>
    </source>
</evidence>
<feature type="domain" description="Replication protein A 70 kDa DNA-binding subunit B/D first OB fold" evidence="1">
    <location>
        <begin position="7"/>
        <end position="106"/>
    </location>
</feature>
<dbReference type="EMBL" id="PQIB02000003">
    <property type="protein sequence ID" value="RLN29611.1"/>
    <property type="molecule type" value="Genomic_DNA"/>
</dbReference>
<sequence>MPFCLLPALEPHEHFAMICVKVARKWEYRGPADDGQVMHIDLVIADQEGNAMYAEIPHDVIDNFDAQIQEGEIYVISRFRVTNAKNYFRAVEGRYMIEFTYHTRVAVARDPPIGFPKYVYNLTPFHHLPDLVGDSSRFLGQDYISGSSASKWLFAYTTLFRLRNERISVNHLQPPLHRLPQAQSMVRQENRYLADLQRIDPYGFPPNGCLCTVTIARLVADVPWWFPSCTKCYKACTPEGNTFRCYRCNYSNYRYNEPKDTTPSETARKRLTYDDKSDDDVAVYLPSMLL</sequence>
<reference evidence="3" key="1">
    <citation type="journal article" date="2019" name="Nat. Commun.">
        <title>The genome of broomcorn millet.</title>
        <authorList>
            <person name="Zou C."/>
            <person name="Miki D."/>
            <person name="Li D."/>
            <person name="Tang Q."/>
            <person name="Xiao L."/>
            <person name="Rajput S."/>
            <person name="Deng P."/>
            <person name="Jia W."/>
            <person name="Huang R."/>
            <person name="Zhang M."/>
            <person name="Sun Y."/>
            <person name="Hu J."/>
            <person name="Fu X."/>
            <person name="Schnable P.S."/>
            <person name="Li F."/>
            <person name="Zhang H."/>
            <person name="Feng B."/>
            <person name="Zhu X."/>
            <person name="Liu R."/>
            <person name="Schnable J.C."/>
            <person name="Zhu J.-K."/>
            <person name="Zhang H."/>
        </authorList>
    </citation>
    <scope>NUCLEOTIDE SEQUENCE [LARGE SCALE GENOMIC DNA]</scope>
</reference>
<dbReference type="Pfam" id="PF02721">
    <property type="entry name" value="DUF223"/>
    <property type="match status" value="1"/>
</dbReference>
<dbReference type="AlphaFoldDB" id="A0A3L6T0U1"/>
<keyword evidence="3" id="KW-1185">Reference proteome</keyword>
<dbReference type="InterPro" id="IPR012340">
    <property type="entry name" value="NA-bd_OB-fold"/>
</dbReference>
<dbReference type="Proteomes" id="UP000275267">
    <property type="component" value="Unassembled WGS sequence"/>
</dbReference>
<gene>
    <name evidence="2" type="ORF">C2845_PM05G33090</name>
</gene>
<dbReference type="CDD" id="cd04480">
    <property type="entry name" value="RPA1_DBD_A_like"/>
    <property type="match status" value="1"/>
</dbReference>
<dbReference type="PANTHER" id="PTHR47165">
    <property type="entry name" value="OS03G0429900 PROTEIN"/>
    <property type="match status" value="1"/>
</dbReference>
<evidence type="ECO:0000313" key="2">
    <source>
        <dbReference type="EMBL" id="RLN29611.1"/>
    </source>
</evidence>
<dbReference type="Gene3D" id="2.40.50.140">
    <property type="entry name" value="Nucleic acid-binding proteins"/>
    <property type="match status" value="2"/>
</dbReference>
<dbReference type="InterPro" id="IPR003871">
    <property type="entry name" value="RFA1B/D_OB_1st"/>
</dbReference>
<organism evidence="2 3">
    <name type="scientific">Panicum miliaceum</name>
    <name type="common">Proso millet</name>
    <name type="synonym">Broomcorn millet</name>
    <dbReference type="NCBI Taxonomy" id="4540"/>
    <lineage>
        <taxon>Eukaryota</taxon>
        <taxon>Viridiplantae</taxon>
        <taxon>Streptophyta</taxon>
        <taxon>Embryophyta</taxon>
        <taxon>Tracheophyta</taxon>
        <taxon>Spermatophyta</taxon>
        <taxon>Magnoliopsida</taxon>
        <taxon>Liliopsida</taxon>
        <taxon>Poales</taxon>
        <taxon>Poaceae</taxon>
        <taxon>PACMAD clade</taxon>
        <taxon>Panicoideae</taxon>
        <taxon>Panicodae</taxon>
        <taxon>Paniceae</taxon>
        <taxon>Panicinae</taxon>
        <taxon>Panicum</taxon>
        <taxon>Panicum sect. Panicum</taxon>
    </lineage>
</organism>
<dbReference type="SUPFAM" id="SSF50249">
    <property type="entry name" value="Nucleic acid-binding proteins"/>
    <property type="match status" value="1"/>
</dbReference>
<comment type="caution">
    <text evidence="2">The sequence shown here is derived from an EMBL/GenBank/DDBJ whole genome shotgun (WGS) entry which is preliminary data.</text>
</comment>
<dbReference type="OrthoDB" id="687595at2759"/>
<evidence type="ECO:0000259" key="1">
    <source>
        <dbReference type="Pfam" id="PF02721"/>
    </source>
</evidence>
<accession>A0A3L6T0U1</accession>
<dbReference type="PANTHER" id="PTHR47165:SF4">
    <property type="entry name" value="OS03G0429900 PROTEIN"/>
    <property type="match status" value="1"/>
</dbReference>
<protein>
    <recommendedName>
        <fullName evidence="1">Replication protein A 70 kDa DNA-binding subunit B/D first OB fold domain-containing protein</fullName>
    </recommendedName>
</protein>
<name>A0A3L6T0U1_PANMI</name>